<dbReference type="Proteomes" id="UP000193685">
    <property type="component" value="Unassembled WGS sequence"/>
</dbReference>
<name>A0A1Y2FW77_PROLT</name>
<feature type="transmembrane region" description="Helical" evidence="7">
    <location>
        <begin position="420"/>
        <end position="440"/>
    </location>
</feature>
<proteinExistence type="inferred from homology"/>
<comment type="subcellular location">
    <subcellularLocation>
        <location evidence="1">Membrane</location>
        <topology evidence="1">Multi-pass membrane protein</topology>
    </subcellularLocation>
</comment>
<dbReference type="GO" id="GO:0005774">
    <property type="term" value="C:vacuolar membrane"/>
    <property type="evidence" value="ECO:0007669"/>
    <property type="project" value="TreeGrafter"/>
</dbReference>
<feature type="transmembrane region" description="Helical" evidence="7">
    <location>
        <begin position="565"/>
        <end position="587"/>
    </location>
</feature>
<keyword evidence="3 7" id="KW-0812">Transmembrane</keyword>
<feature type="region of interest" description="Disordered" evidence="6">
    <location>
        <begin position="1"/>
        <end position="59"/>
    </location>
</feature>
<protein>
    <submittedName>
        <fullName evidence="9">Transmembrane amino acid transporter protein-domain-containing protein</fullName>
    </submittedName>
</protein>
<dbReference type="Pfam" id="PF01490">
    <property type="entry name" value="Aa_trans"/>
    <property type="match status" value="1"/>
</dbReference>
<evidence type="ECO:0000256" key="7">
    <source>
        <dbReference type="SAM" id="Phobius"/>
    </source>
</evidence>
<feature type="transmembrane region" description="Helical" evidence="7">
    <location>
        <begin position="542"/>
        <end position="559"/>
    </location>
</feature>
<organism evidence="9 10">
    <name type="scientific">Protomyces lactucae-debilis</name>
    <dbReference type="NCBI Taxonomy" id="2754530"/>
    <lineage>
        <taxon>Eukaryota</taxon>
        <taxon>Fungi</taxon>
        <taxon>Dikarya</taxon>
        <taxon>Ascomycota</taxon>
        <taxon>Taphrinomycotina</taxon>
        <taxon>Taphrinomycetes</taxon>
        <taxon>Taphrinales</taxon>
        <taxon>Protomycetaceae</taxon>
        <taxon>Protomyces</taxon>
    </lineage>
</organism>
<accession>A0A1Y2FW77</accession>
<dbReference type="InterPro" id="IPR013057">
    <property type="entry name" value="AA_transpt_TM"/>
</dbReference>
<gene>
    <name evidence="9" type="ORF">BCR37DRAFT_363140</name>
</gene>
<evidence type="ECO:0000256" key="4">
    <source>
        <dbReference type="ARBA" id="ARBA00022989"/>
    </source>
</evidence>
<reference evidence="9 10" key="1">
    <citation type="submission" date="2016-07" db="EMBL/GenBank/DDBJ databases">
        <title>Pervasive Adenine N6-methylation of Active Genes in Fungi.</title>
        <authorList>
            <consortium name="DOE Joint Genome Institute"/>
            <person name="Mondo S.J."/>
            <person name="Dannebaum R.O."/>
            <person name="Kuo R.C."/>
            <person name="Labutti K."/>
            <person name="Haridas S."/>
            <person name="Kuo A."/>
            <person name="Salamov A."/>
            <person name="Ahrendt S.R."/>
            <person name="Lipzen A."/>
            <person name="Sullivan W."/>
            <person name="Andreopoulos W.B."/>
            <person name="Clum A."/>
            <person name="Lindquist E."/>
            <person name="Daum C."/>
            <person name="Ramamoorthy G.K."/>
            <person name="Gryganskyi A."/>
            <person name="Culley D."/>
            <person name="Magnuson J.K."/>
            <person name="James T.Y."/>
            <person name="O'Malley M.A."/>
            <person name="Stajich J.E."/>
            <person name="Spatafora J.W."/>
            <person name="Visel A."/>
            <person name="Grigoriev I.V."/>
        </authorList>
    </citation>
    <scope>NUCLEOTIDE SEQUENCE [LARGE SCALE GENOMIC DNA]</scope>
    <source>
        <strain evidence="9 10">12-1054</strain>
    </source>
</reference>
<feature type="transmembrane region" description="Helical" evidence="7">
    <location>
        <begin position="452"/>
        <end position="476"/>
    </location>
</feature>
<feature type="domain" description="Amino acid transporter transmembrane" evidence="8">
    <location>
        <begin position="238"/>
        <end position="619"/>
    </location>
</feature>
<keyword evidence="4 7" id="KW-1133">Transmembrane helix</keyword>
<evidence type="ECO:0000256" key="1">
    <source>
        <dbReference type="ARBA" id="ARBA00004141"/>
    </source>
</evidence>
<keyword evidence="10" id="KW-1185">Reference proteome</keyword>
<comment type="caution">
    <text evidence="9">The sequence shown here is derived from an EMBL/GenBank/DDBJ whole genome shotgun (WGS) entry which is preliminary data.</text>
</comment>
<feature type="transmembrane region" description="Helical" evidence="7">
    <location>
        <begin position="599"/>
        <end position="623"/>
    </location>
</feature>
<dbReference type="OMA" id="QESMKQP"/>
<evidence type="ECO:0000256" key="6">
    <source>
        <dbReference type="SAM" id="MobiDB-lite"/>
    </source>
</evidence>
<evidence type="ECO:0000256" key="2">
    <source>
        <dbReference type="ARBA" id="ARBA00008066"/>
    </source>
</evidence>
<dbReference type="GO" id="GO:0005302">
    <property type="term" value="F:L-tyrosine transmembrane transporter activity"/>
    <property type="evidence" value="ECO:0007669"/>
    <property type="project" value="TreeGrafter"/>
</dbReference>
<dbReference type="OrthoDB" id="1684102at2759"/>
<dbReference type="GeneID" id="63784838"/>
<dbReference type="STRING" id="56484.A0A1Y2FW77"/>
<evidence type="ECO:0000313" key="10">
    <source>
        <dbReference type="Proteomes" id="UP000193685"/>
    </source>
</evidence>
<evidence type="ECO:0000256" key="5">
    <source>
        <dbReference type="ARBA" id="ARBA00023136"/>
    </source>
</evidence>
<dbReference type="RefSeq" id="XP_040728049.1">
    <property type="nucleotide sequence ID" value="XM_040868239.1"/>
</dbReference>
<dbReference type="AlphaFoldDB" id="A0A1Y2FW77"/>
<evidence type="ECO:0000313" key="9">
    <source>
        <dbReference type="EMBL" id="ORY87554.1"/>
    </source>
</evidence>
<feature type="transmembrane region" description="Helical" evidence="7">
    <location>
        <begin position="355"/>
        <end position="372"/>
    </location>
</feature>
<dbReference type="PANTHER" id="PTHR22950:SF666">
    <property type="entry name" value="VACUOLAR AMINO ACID TRANSPORTER 4"/>
    <property type="match status" value="1"/>
</dbReference>
<feature type="compositionally biased region" description="Basic and acidic residues" evidence="6">
    <location>
        <begin position="48"/>
        <end position="58"/>
    </location>
</feature>
<feature type="transmembrane region" description="Helical" evidence="7">
    <location>
        <begin position="269"/>
        <end position="290"/>
    </location>
</feature>
<feature type="compositionally biased region" description="Polar residues" evidence="6">
    <location>
        <begin position="19"/>
        <end position="30"/>
    </location>
</feature>
<evidence type="ECO:0000256" key="3">
    <source>
        <dbReference type="ARBA" id="ARBA00022692"/>
    </source>
</evidence>
<feature type="transmembrane region" description="Helical" evidence="7">
    <location>
        <begin position="379"/>
        <end position="398"/>
    </location>
</feature>
<evidence type="ECO:0000259" key="8">
    <source>
        <dbReference type="Pfam" id="PF01490"/>
    </source>
</evidence>
<feature type="transmembrane region" description="Helical" evidence="7">
    <location>
        <begin position="496"/>
        <end position="521"/>
    </location>
</feature>
<dbReference type="PANTHER" id="PTHR22950">
    <property type="entry name" value="AMINO ACID TRANSPORTER"/>
    <property type="match status" value="1"/>
</dbReference>
<comment type="similarity">
    <text evidence="2">Belongs to the amino acid/polyamine transporter 2 family.</text>
</comment>
<feature type="region of interest" description="Disordered" evidence="6">
    <location>
        <begin position="201"/>
        <end position="230"/>
    </location>
</feature>
<keyword evidence="5 7" id="KW-0472">Membrane</keyword>
<dbReference type="EMBL" id="MCFI01000001">
    <property type="protein sequence ID" value="ORY87554.1"/>
    <property type="molecule type" value="Genomic_DNA"/>
</dbReference>
<feature type="transmembrane region" description="Helical" evidence="7">
    <location>
        <begin position="240"/>
        <end position="263"/>
    </location>
</feature>
<sequence>MYDNPQSRTEGFHVGSVPSAGQSQENTGNNAPLEAYGSPGSGQQQGAEDARIVDRHLGEAATEDEFASLQLQGGDVHRQVYQWSQQQKQQSLQARRSQSFYIPRPQANDETLDPRNLKVPGGFRRQHLAAKHEEGEEEAAQHEDYFTAGSNGKLQGEPFLTRNFIEFLSLYGHFAGEDLEEEEEESDDMISDEADAGFADAETETEGAGGAGDGEQRPLLMPRKSTRRGRKFEEQGDASVFKAVLLLLKSFVGTGVLFLPKAFLNGGMLFSSIILLAVSAISLYCFLLLVNTRLAVPASFGDIGGILYGSKMRNAILFSIAISQIGFVCAYTAFTAENLGAFIKAVTNGKTQWDISWLIAIQLVVFLPLSMIRDISKLGFTALIADFFILLGLVYLYYADISQIIDRGVSDIVLFNGTDWTLFIGTAIFTFEGIGLIIPITQSMKEPEKFPAALGGVMLFITILFTSIGALSYAAFGSATKTVILSNLRQTNRFVNAVQLLYSMAILLSTPLQLFPAIRILETAVFTKSGKYSPKTKWTKNMFRVVIVVGASFIAWVGANDLDKFVSLIGSFACVPLVFIYPPLLHLKGVSQTRAQKGADITLAVFGVLAMFYTTATSISSWIS</sequence>
<feature type="transmembrane region" description="Helical" evidence="7">
    <location>
        <begin position="315"/>
        <end position="335"/>
    </location>
</feature>